<evidence type="ECO:0000256" key="2">
    <source>
        <dbReference type="ARBA" id="ARBA00022649"/>
    </source>
</evidence>
<organism evidence="4 5">
    <name type="scientific">Phormidium tenue NIES-30</name>
    <dbReference type="NCBI Taxonomy" id="549789"/>
    <lineage>
        <taxon>Bacteria</taxon>
        <taxon>Bacillati</taxon>
        <taxon>Cyanobacteriota</taxon>
        <taxon>Cyanophyceae</taxon>
        <taxon>Oscillatoriophycideae</taxon>
        <taxon>Oscillatoriales</taxon>
        <taxon>Oscillatoriaceae</taxon>
        <taxon>Phormidium</taxon>
    </lineage>
</organism>
<dbReference type="SUPFAM" id="SSF50118">
    <property type="entry name" value="Cell growth inhibitor/plasmid maintenance toxic component"/>
    <property type="match status" value="1"/>
</dbReference>
<dbReference type="RefSeq" id="WP_073608040.1">
    <property type="nucleotide sequence ID" value="NZ_MRCG01000005.1"/>
</dbReference>
<keyword evidence="2" id="KW-1277">Toxin-antitoxin system</keyword>
<dbReference type="Gene3D" id="2.30.30.110">
    <property type="match status" value="1"/>
</dbReference>
<dbReference type="AlphaFoldDB" id="A0A1U7J6M7"/>
<dbReference type="EC" id="3.1.-.-" evidence="3"/>
<dbReference type="Proteomes" id="UP000185557">
    <property type="component" value="Unassembled WGS sequence"/>
</dbReference>
<comment type="caution">
    <text evidence="4">The sequence shown here is derived from an EMBL/GenBank/DDBJ whole genome shotgun (WGS) entry which is preliminary data.</text>
</comment>
<keyword evidence="3" id="KW-0255">Endonuclease</keyword>
<sequence length="109" mass="12329">MGMVVNRFDVFLVNLDPTVGNEIKKTRPCVVISPDEMNRYITTAIVAPMTTKGKLYPTRIACRFEGKNGQIVLDQIRTVDKARLVKRLGQISPSEQRMLLETLAEMFAE</sequence>
<accession>A0A1U7J6M7</accession>
<dbReference type="GO" id="GO:0004521">
    <property type="term" value="F:RNA endonuclease activity"/>
    <property type="evidence" value="ECO:0007669"/>
    <property type="project" value="TreeGrafter"/>
</dbReference>
<name>A0A1U7J6M7_9CYAN</name>
<dbReference type="EMBL" id="MRCG01000005">
    <property type="protein sequence ID" value="OKH48628.1"/>
    <property type="molecule type" value="Genomic_DNA"/>
</dbReference>
<dbReference type="OrthoDB" id="9793906at2"/>
<evidence type="ECO:0000256" key="1">
    <source>
        <dbReference type="ARBA" id="ARBA00007521"/>
    </source>
</evidence>
<dbReference type="InterPro" id="IPR003477">
    <property type="entry name" value="PemK-like"/>
</dbReference>
<comment type="similarity">
    <text evidence="1 3">Belongs to the PemK/MazF family.</text>
</comment>
<keyword evidence="5" id="KW-1185">Reference proteome</keyword>
<evidence type="ECO:0000313" key="4">
    <source>
        <dbReference type="EMBL" id="OKH48628.1"/>
    </source>
</evidence>
<keyword evidence="3" id="KW-0540">Nuclease</keyword>
<dbReference type="GO" id="GO:0016787">
    <property type="term" value="F:hydrolase activity"/>
    <property type="evidence" value="ECO:0007669"/>
    <property type="project" value="UniProtKB-KW"/>
</dbReference>
<dbReference type="STRING" id="549789.NIES30_08735"/>
<dbReference type="PANTHER" id="PTHR33988:SF2">
    <property type="entry name" value="ENDORIBONUCLEASE MAZF"/>
    <property type="match status" value="1"/>
</dbReference>
<gene>
    <name evidence="4" type="ORF">NIES30_08735</name>
</gene>
<reference evidence="4 5" key="1">
    <citation type="submission" date="2016-11" db="EMBL/GenBank/DDBJ databases">
        <title>Draft Genome Sequences of Nine Cyanobacterial Strains from Diverse Habitats.</title>
        <authorList>
            <person name="Zhu T."/>
            <person name="Hou S."/>
            <person name="Lu X."/>
            <person name="Hess W.R."/>
        </authorList>
    </citation>
    <scope>NUCLEOTIDE SEQUENCE [LARGE SCALE GENOMIC DNA]</scope>
    <source>
        <strain evidence="4 5">NIES-30</strain>
    </source>
</reference>
<dbReference type="GO" id="GO:0003677">
    <property type="term" value="F:DNA binding"/>
    <property type="evidence" value="ECO:0007669"/>
    <property type="project" value="InterPro"/>
</dbReference>
<dbReference type="InterPro" id="IPR011067">
    <property type="entry name" value="Plasmid_toxin/cell-grow_inhib"/>
</dbReference>
<dbReference type="PIRSF" id="PIRSF033490">
    <property type="entry name" value="MazF"/>
    <property type="match status" value="1"/>
</dbReference>
<proteinExistence type="inferred from homology"/>
<evidence type="ECO:0000256" key="3">
    <source>
        <dbReference type="PIRNR" id="PIRNR033490"/>
    </source>
</evidence>
<dbReference type="Pfam" id="PF02452">
    <property type="entry name" value="PemK_toxin"/>
    <property type="match status" value="1"/>
</dbReference>
<evidence type="ECO:0000313" key="5">
    <source>
        <dbReference type="Proteomes" id="UP000185557"/>
    </source>
</evidence>
<keyword evidence="3" id="KW-0378">Hydrolase</keyword>
<protein>
    <recommendedName>
        <fullName evidence="3">mRNA interferase</fullName>
        <ecNumber evidence="3">3.1.-.-</ecNumber>
    </recommendedName>
</protein>
<comment type="function">
    <text evidence="3">Toxic component of a type II toxin-antitoxin (TA) system.</text>
</comment>
<dbReference type="GO" id="GO:0016075">
    <property type="term" value="P:rRNA catabolic process"/>
    <property type="evidence" value="ECO:0007669"/>
    <property type="project" value="TreeGrafter"/>
</dbReference>
<dbReference type="PANTHER" id="PTHR33988">
    <property type="entry name" value="ENDORIBONUCLEASE MAZF-RELATED"/>
    <property type="match status" value="1"/>
</dbReference>
<dbReference type="GO" id="GO:0006402">
    <property type="term" value="P:mRNA catabolic process"/>
    <property type="evidence" value="ECO:0007669"/>
    <property type="project" value="TreeGrafter"/>
</dbReference>